<accession>A0A7C5TGK6</accession>
<dbReference type="AlphaFoldDB" id="A0A7C5TGK6"/>
<evidence type="ECO:0008006" key="3">
    <source>
        <dbReference type="Google" id="ProtNLM"/>
    </source>
</evidence>
<evidence type="ECO:0000313" key="2">
    <source>
        <dbReference type="EMBL" id="HHP81275.1"/>
    </source>
</evidence>
<feature type="transmembrane region" description="Helical" evidence="1">
    <location>
        <begin position="62"/>
        <end position="87"/>
    </location>
</feature>
<dbReference type="EMBL" id="DRZI01000042">
    <property type="protein sequence ID" value="HHP81275.1"/>
    <property type="molecule type" value="Genomic_DNA"/>
</dbReference>
<comment type="caution">
    <text evidence="2">The sequence shown here is derived from an EMBL/GenBank/DDBJ whole genome shotgun (WGS) entry which is preliminary data.</text>
</comment>
<organism evidence="2">
    <name type="scientific">Ignisphaera aggregans</name>
    <dbReference type="NCBI Taxonomy" id="334771"/>
    <lineage>
        <taxon>Archaea</taxon>
        <taxon>Thermoproteota</taxon>
        <taxon>Thermoprotei</taxon>
        <taxon>Desulfurococcales</taxon>
        <taxon>Desulfurococcaceae</taxon>
        <taxon>Ignisphaera</taxon>
    </lineage>
</organism>
<keyword evidence="1" id="KW-0812">Transmembrane</keyword>
<protein>
    <recommendedName>
        <fullName evidence="3">DUF4282 domain-containing protein</fullName>
    </recommendedName>
</protein>
<name>A0A7C5TGK6_9CREN</name>
<proteinExistence type="predicted"/>
<sequence length="97" mass="11339">MTEARSQIPEDVKAISATFTRLEFLLVILYIVFGSIFVWYLVENFINYYGMEESVWGLPRFVAGSLMIAIEWIIVNFTVFAIYYTVIKRKLKSLRGK</sequence>
<reference evidence="2" key="1">
    <citation type="journal article" date="2020" name="mSystems">
        <title>Genome- and Community-Level Interaction Insights into Carbon Utilization and Element Cycling Functions of Hydrothermarchaeota in Hydrothermal Sediment.</title>
        <authorList>
            <person name="Zhou Z."/>
            <person name="Liu Y."/>
            <person name="Xu W."/>
            <person name="Pan J."/>
            <person name="Luo Z.H."/>
            <person name="Li M."/>
        </authorList>
    </citation>
    <scope>NUCLEOTIDE SEQUENCE [LARGE SCALE GENOMIC DNA]</scope>
    <source>
        <strain evidence="2">SpSt-1121</strain>
    </source>
</reference>
<feature type="transmembrane region" description="Helical" evidence="1">
    <location>
        <begin position="21"/>
        <end position="42"/>
    </location>
</feature>
<keyword evidence="1" id="KW-1133">Transmembrane helix</keyword>
<gene>
    <name evidence="2" type="ORF">ENM84_01275</name>
</gene>
<evidence type="ECO:0000256" key="1">
    <source>
        <dbReference type="SAM" id="Phobius"/>
    </source>
</evidence>
<keyword evidence="1" id="KW-0472">Membrane</keyword>